<sequence length="302" mass="33706">MEGRKKKPEATPPQAARVLKLLDEPKESKEPKDKDGLATFLAPQWKTGSKLVIYPVATYKAFLFEEPIAVKPLIEMESKDSAAGWPNQTKAPALVQEKETRPRALSPIAEAKSQGPSPIAEVDDLEDEASSTYTPIKHNGMEWTVGKPLSKLGGKLAMNHFQALVESFPMKKFFDDSSSKTEALKTKLATSEAENSKLKETLAQQDKELLLVGQQQSSNQEETSETAVARAKDESKISELTVELENLLAAHGQLQEDHSILKEDLSQLEERHAEVLEKMKGIQTEAVEERKPWHNRLLRFIL</sequence>
<evidence type="ECO:0000313" key="3">
    <source>
        <dbReference type="EMBL" id="KAB8586120.1"/>
    </source>
</evidence>
<reference evidence="3 4" key="1">
    <citation type="submission" date="2019-06" db="EMBL/GenBank/DDBJ databases">
        <title>A chromosomal-level reference genome of Carpinus fangiana (Coryloideae, Betulaceae).</title>
        <authorList>
            <person name="Yang X."/>
            <person name="Wang Z."/>
            <person name="Zhang L."/>
            <person name="Hao G."/>
            <person name="Liu J."/>
            <person name="Yang Y."/>
        </authorList>
    </citation>
    <scope>NUCLEOTIDE SEQUENCE [LARGE SCALE GENOMIC DNA]</scope>
    <source>
        <strain evidence="3">Cfa_2016G</strain>
        <tissue evidence="3">Leaf</tissue>
    </source>
</reference>
<keyword evidence="4" id="KW-1185">Reference proteome</keyword>
<comment type="caution">
    <text evidence="3">The sequence shown here is derived from an EMBL/GenBank/DDBJ whole genome shotgun (WGS) entry which is preliminary data.</text>
</comment>
<feature type="coiled-coil region" evidence="1">
    <location>
        <begin position="181"/>
        <end position="285"/>
    </location>
</feature>
<proteinExistence type="predicted"/>
<keyword evidence="1" id="KW-0175">Coiled coil</keyword>
<dbReference type="Proteomes" id="UP000327013">
    <property type="component" value="Unassembled WGS sequence"/>
</dbReference>
<name>A0A5N6L202_9ROSI</name>
<gene>
    <name evidence="3" type="ORF">FH972_025775</name>
</gene>
<organism evidence="3 4">
    <name type="scientific">Carpinus fangiana</name>
    <dbReference type="NCBI Taxonomy" id="176857"/>
    <lineage>
        <taxon>Eukaryota</taxon>
        <taxon>Viridiplantae</taxon>
        <taxon>Streptophyta</taxon>
        <taxon>Embryophyta</taxon>
        <taxon>Tracheophyta</taxon>
        <taxon>Spermatophyta</taxon>
        <taxon>Magnoliopsida</taxon>
        <taxon>eudicotyledons</taxon>
        <taxon>Gunneridae</taxon>
        <taxon>Pentapetalae</taxon>
        <taxon>rosids</taxon>
        <taxon>fabids</taxon>
        <taxon>Fagales</taxon>
        <taxon>Betulaceae</taxon>
        <taxon>Carpinus</taxon>
    </lineage>
</organism>
<evidence type="ECO:0000256" key="2">
    <source>
        <dbReference type="SAM" id="MobiDB-lite"/>
    </source>
</evidence>
<accession>A0A5N6L202</accession>
<feature type="compositionally biased region" description="Basic and acidic residues" evidence="2">
    <location>
        <begin position="20"/>
        <end position="35"/>
    </location>
</feature>
<evidence type="ECO:0000256" key="1">
    <source>
        <dbReference type="SAM" id="Coils"/>
    </source>
</evidence>
<feature type="region of interest" description="Disordered" evidence="2">
    <location>
        <begin position="1"/>
        <end position="35"/>
    </location>
</feature>
<protein>
    <submittedName>
        <fullName evidence="3">Uncharacterized protein</fullName>
    </submittedName>
</protein>
<evidence type="ECO:0000313" key="4">
    <source>
        <dbReference type="Proteomes" id="UP000327013"/>
    </source>
</evidence>
<dbReference type="EMBL" id="VIBQ01000068">
    <property type="protein sequence ID" value="KAB8586120.1"/>
    <property type="molecule type" value="Genomic_DNA"/>
</dbReference>
<dbReference type="AlphaFoldDB" id="A0A5N6L202"/>